<sequence>MILFPLMTTWMWFQIFVASPLSTSRCLFEDTSDACLSLLPIRSKGD</sequence>
<dbReference type="Proteomes" id="UP000328092">
    <property type="component" value="Unassembled WGS sequence"/>
</dbReference>
<gene>
    <name evidence="1" type="ORF">CI1B_46870</name>
</gene>
<reference evidence="1" key="1">
    <citation type="submission" date="2019-02" db="EMBL/GenBank/DDBJ databases">
        <authorList>
            <person name="Pothier F.J."/>
        </authorList>
    </citation>
    <scope>NUCLEOTIDE SEQUENCE</scope>
    <source>
        <strain evidence="1">CI-1B</strain>
    </source>
</reference>
<comment type="caution">
    <text evidence="1">The sequence shown here is derived from an EMBL/GenBank/DDBJ whole genome shotgun (WGS) entry which is preliminary data.</text>
</comment>
<evidence type="ECO:0000313" key="1">
    <source>
        <dbReference type="EMBL" id="VIO73078.1"/>
    </source>
</evidence>
<keyword evidence="2" id="KW-1185">Reference proteome</keyword>
<proteinExistence type="predicted"/>
<name>A0A508TGB7_9BRAD</name>
<dbReference type="AlphaFoldDB" id="A0A508TGB7"/>
<accession>A0A508TGB7</accession>
<protein>
    <submittedName>
        <fullName evidence="1">Uncharacterized protein</fullName>
    </submittedName>
</protein>
<organism evidence="1 2">
    <name type="scientific">Bradyrhizobium ivorense</name>
    <dbReference type="NCBI Taxonomy" id="2511166"/>
    <lineage>
        <taxon>Bacteria</taxon>
        <taxon>Pseudomonadati</taxon>
        <taxon>Pseudomonadota</taxon>
        <taxon>Alphaproteobacteria</taxon>
        <taxon>Hyphomicrobiales</taxon>
        <taxon>Nitrobacteraceae</taxon>
        <taxon>Bradyrhizobium</taxon>
    </lineage>
</organism>
<dbReference type="EMBL" id="CAADFC020000016">
    <property type="protein sequence ID" value="VIO73078.1"/>
    <property type="molecule type" value="Genomic_DNA"/>
</dbReference>
<evidence type="ECO:0000313" key="2">
    <source>
        <dbReference type="Proteomes" id="UP000328092"/>
    </source>
</evidence>